<evidence type="ECO:0000256" key="1">
    <source>
        <dbReference type="SAM" id="Phobius"/>
    </source>
</evidence>
<comment type="caution">
    <text evidence="2">The sequence shown here is derived from an EMBL/GenBank/DDBJ whole genome shotgun (WGS) entry which is preliminary data.</text>
</comment>
<accession>A0A226X471</accession>
<feature type="transmembrane region" description="Helical" evidence="1">
    <location>
        <begin position="25"/>
        <end position="43"/>
    </location>
</feature>
<feature type="transmembrane region" description="Helical" evidence="1">
    <location>
        <begin position="50"/>
        <end position="69"/>
    </location>
</feature>
<keyword evidence="1" id="KW-1133">Transmembrane helix</keyword>
<reference evidence="3" key="1">
    <citation type="submission" date="2017-01" db="EMBL/GenBank/DDBJ databases">
        <title>Genome Analysis of Deinococcus marmoris KOPRI26562.</title>
        <authorList>
            <person name="Kim J.H."/>
            <person name="Oh H.-M."/>
        </authorList>
    </citation>
    <scope>NUCLEOTIDE SEQUENCE [LARGE SCALE GENOMIC DNA]</scope>
    <source>
        <strain evidence="3">PAMC 26633</strain>
    </source>
</reference>
<protein>
    <submittedName>
        <fullName evidence="2">Uncharacterized protein</fullName>
    </submittedName>
</protein>
<dbReference type="AlphaFoldDB" id="A0A226X471"/>
<keyword evidence="1" id="KW-0812">Transmembrane</keyword>
<proteinExistence type="predicted"/>
<dbReference type="EMBL" id="MTHB01000096">
    <property type="protein sequence ID" value="OXC77658.1"/>
    <property type="molecule type" value="Genomic_DNA"/>
</dbReference>
<dbReference type="Proteomes" id="UP000214720">
    <property type="component" value="Unassembled WGS sequence"/>
</dbReference>
<evidence type="ECO:0000313" key="3">
    <source>
        <dbReference type="Proteomes" id="UP000214720"/>
    </source>
</evidence>
<feature type="transmembrane region" description="Helical" evidence="1">
    <location>
        <begin position="75"/>
        <end position="96"/>
    </location>
</feature>
<keyword evidence="1" id="KW-0472">Membrane</keyword>
<evidence type="ECO:0000313" key="2">
    <source>
        <dbReference type="EMBL" id="OXC77658.1"/>
    </source>
</evidence>
<organism evidence="2 3">
    <name type="scientific">Caballeronia sordidicola</name>
    <name type="common">Burkholderia sordidicola</name>
    <dbReference type="NCBI Taxonomy" id="196367"/>
    <lineage>
        <taxon>Bacteria</taxon>
        <taxon>Pseudomonadati</taxon>
        <taxon>Pseudomonadota</taxon>
        <taxon>Betaproteobacteria</taxon>
        <taxon>Burkholderiales</taxon>
        <taxon>Burkholderiaceae</taxon>
        <taxon>Caballeronia</taxon>
    </lineage>
</organism>
<gene>
    <name evidence="2" type="ORF">BSU04_15580</name>
</gene>
<name>A0A226X471_CABSO</name>
<sequence>MRADIEHGLLWDYGFGGGAVFASRIYWSALTVLDPLAAVLLFVKPRAGIGLTALIIFSDVIHNTYYVAVSDQWTNLFYLSQVGFLVLVFALSPIAWRGLRSRTPIRGGGACG</sequence>